<keyword evidence="2" id="KW-1185">Reference proteome</keyword>
<reference evidence="1 2" key="2">
    <citation type="submission" date="2014-03" db="EMBL/GenBank/DDBJ databases">
        <title>The Genome Sequence of Anncaliia algerae insect isolate PRA339.</title>
        <authorList>
            <consortium name="The Broad Institute Genome Sequencing Platform"/>
            <consortium name="The Broad Institute Genome Sequencing Center for Infectious Disease"/>
            <person name="Cuomo C."/>
            <person name="Becnel J."/>
            <person name="Sanscrainte N."/>
            <person name="Walker B."/>
            <person name="Young S.K."/>
            <person name="Zeng Q."/>
            <person name="Gargeya S."/>
            <person name="Fitzgerald M."/>
            <person name="Haas B."/>
            <person name="Abouelleil A."/>
            <person name="Alvarado L."/>
            <person name="Arachchi H.M."/>
            <person name="Berlin A.M."/>
            <person name="Chapman S.B."/>
            <person name="Dewar J."/>
            <person name="Goldberg J."/>
            <person name="Griggs A."/>
            <person name="Gujja S."/>
            <person name="Hansen M."/>
            <person name="Howarth C."/>
            <person name="Imamovic A."/>
            <person name="Larimer J."/>
            <person name="McCowan C."/>
            <person name="Murphy C."/>
            <person name="Neiman D."/>
            <person name="Pearson M."/>
            <person name="Priest M."/>
            <person name="Roberts A."/>
            <person name="Saif S."/>
            <person name="Shea T."/>
            <person name="Sisk P."/>
            <person name="Sykes S."/>
            <person name="Wortman J."/>
            <person name="Nusbaum C."/>
            <person name="Birren B."/>
        </authorList>
    </citation>
    <scope>NUCLEOTIDE SEQUENCE [LARGE SCALE GENOMIC DNA]</scope>
    <source>
        <strain evidence="1 2">PRA339</strain>
    </source>
</reference>
<evidence type="ECO:0000313" key="2">
    <source>
        <dbReference type="Proteomes" id="UP000030655"/>
    </source>
</evidence>
<sequence>MKLIDVIITHEENEVIPNHNNFIINNNSSNEHSIISIELNIKKLNDSKRERNSFNESINDKNDLIESIFKLHKGFMKINIIIVDIHDSKNSSSNDDKCVLDLKNELPALDIRYNAFLSHNSKKIEENSIFMMQPNNMSKFDILANVAKFEEIKYSLKKKDSRRIKRNKK</sequence>
<gene>
    <name evidence="1" type="ORF">H312_01099</name>
</gene>
<accession>A0A059F3I8</accession>
<evidence type="ECO:0000313" key="1">
    <source>
        <dbReference type="EMBL" id="KCZ81521.1"/>
    </source>
</evidence>
<name>A0A059F3I8_9MICR</name>
<dbReference type="HOGENOM" id="CLU_1578116_0_0_1"/>
<dbReference type="EMBL" id="KK365141">
    <property type="protein sequence ID" value="KCZ81521.1"/>
    <property type="molecule type" value="Genomic_DNA"/>
</dbReference>
<dbReference type="AlphaFoldDB" id="A0A059F3I8"/>
<protein>
    <submittedName>
        <fullName evidence="1">Uncharacterized protein</fullName>
    </submittedName>
</protein>
<dbReference type="Proteomes" id="UP000030655">
    <property type="component" value="Unassembled WGS sequence"/>
</dbReference>
<proteinExistence type="predicted"/>
<dbReference type="VEuPathDB" id="MicrosporidiaDB:H312_01099"/>
<organism evidence="1 2">
    <name type="scientific">Anncaliia algerae PRA339</name>
    <dbReference type="NCBI Taxonomy" id="1288291"/>
    <lineage>
        <taxon>Eukaryota</taxon>
        <taxon>Fungi</taxon>
        <taxon>Fungi incertae sedis</taxon>
        <taxon>Microsporidia</taxon>
        <taxon>Tubulinosematoidea</taxon>
        <taxon>Tubulinosematidae</taxon>
        <taxon>Anncaliia</taxon>
    </lineage>
</organism>
<reference evidence="2" key="1">
    <citation type="submission" date="2013-02" db="EMBL/GenBank/DDBJ databases">
        <authorList>
            <consortium name="The Broad Institute Genome Sequencing Platform"/>
            <person name="Cuomo C."/>
            <person name="Becnel J."/>
            <person name="Sanscrainte N."/>
            <person name="Walker B."/>
            <person name="Young S.K."/>
            <person name="Zeng Q."/>
            <person name="Gargeya S."/>
            <person name="Fitzgerald M."/>
            <person name="Haas B."/>
            <person name="Abouelleil A."/>
            <person name="Alvarado L."/>
            <person name="Arachchi H.M."/>
            <person name="Berlin A.M."/>
            <person name="Chapman S.B."/>
            <person name="Dewar J."/>
            <person name="Goldberg J."/>
            <person name="Griggs A."/>
            <person name="Gujja S."/>
            <person name="Hansen M."/>
            <person name="Howarth C."/>
            <person name="Imamovic A."/>
            <person name="Larimer J."/>
            <person name="McCowan C."/>
            <person name="Murphy C."/>
            <person name="Neiman D."/>
            <person name="Pearson M."/>
            <person name="Priest M."/>
            <person name="Roberts A."/>
            <person name="Saif S."/>
            <person name="Shea T."/>
            <person name="Sisk P."/>
            <person name="Sykes S."/>
            <person name="Wortman J."/>
            <person name="Nusbaum C."/>
            <person name="Birren B."/>
        </authorList>
    </citation>
    <scope>NUCLEOTIDE SEQUENCE [LARGE SCALE GENOMIC DNA]</scope>
    <source>
        <strain evidence="2">PRA339</strain>
    </source>
</reference>